<keyword evidence="4" id="KW-0175">Coiled coil</keyword>
<comment type="caution">
    <text evidence="8">The sequence shown here is derived from an EMBL/GenBank/DDBJ whole genome shotgun (WGS) entry which is preliminary data.</text>
</comment>
<feature type="domain" description="Multidrug resistance protein MdtA-like barrel-sandwich hybrid" evidence="5">
    <location>
        <begin position="62"/>
        <end position="196"/>
    </location>
</feature>
<evidence type="ECO:0000259" key="6">
    <source>
        <dbReference type="Pfam" id="PF25954"/>
    </source>
</evidence>
<dbReference type="PANTHER" id="PTHR30469">
    <property type="entry name" value="MULTIDRUG RESISTANCE PROTEIN MDTA"/>
    <property type="match status" value="1"/>
</dbReference>
<comment type="similarity">
    <text evidence="2">Belongs to the membrane fusion protein (MFP) (TC 8.A.1) family.</text>
</comment>
<dbReference type="InterPro" id="IPR058627">
    <property type="entry name" value="MdtA-like_C"/>
</dbReference>
<evidence type="ECO:0000256" key="3">
    <source>
        <dbReference type="ARBA" id="ARBA00022448"/>
    </source>
</evidence>
<sequence length="362" mass="37715">MSIHLKIAALMVGTALVSSCSPKAEESGEEASRPVLSMTVKQTPASSLSLTGTIEPTIETDLGFRILGRMIARNVNVGDIVKKGDVVAAIDPVALELAVRNAQSDVENSDAQLRNAVTTEQRQRALLESRSGTEAALEEAEQGRRTAAAAVAKAQANLDKAKEQLGYAQLQAEFDGVVTATSAEVGQVVSAGQTVVTIARPDKRDAVVDVPQGAAQKLKVGAPFEVTLQLDPSIRTSGVVREIAPEAETATRTSRTKIALSDPPEAFRLGAVISASATIAADPEIVLPSSAVLAGTDGPSVWIVDVPGKKVSLRRVKIDGDVPDGGTVRVTEGLAAGERVAVAGVHKLEDGQAIRIDQEISQ</sequence>
<dbReference type="InterPro" id="IPR058625">
    <property type="entry name" value="MdtA-like_BSH"/>
</dbReference>
<dbReference type="NCBIfam" id="TIGR01730">
    <property type="entry name" value="RND_mfp"/>
    <property type="match status" value="1"/>
</dbReference>
<reference evidence="8 9" key="1">
    <citation type="submission" date="2017-03" db="EMBL/GenBank/DDBJ databases">
        <title>Genome analysis of Rhizobial strains effectives or ineffectives for nitrogen fixation isolated from bean seeds.</title>
        <authorList>
            <person name="Peralta H."/>
            <person name="Aguilar-Vera A."/>
            <person name="Mora Y."/>
            <person name="Vargas-Lagunas C."/>
            <person name="Girard L."/>
            <person name="Mora J."/>
        </authorList>
    </citation>
    <scope>NUCLEOTIDE SEQUENCE [LARGE SCALE GENOMIC DNA]</scope>
    <source>
        <strain evidence="8 9">CCGM5</strain>
    </source>
</reference>
<dbReference type="Gene3D" id="2.40.30.170">
    <property type="match status" value="1"/>
</dbReference>
<organism evidence="8 9">
    <name type="scientific">Rhizobium leguminosarum bv. trifolii</name>
    <dbReference type="NCBI Taxonomy" id="386"/>
    <lineage>
        <taxon>Bacteria</taxon>
        <taxon>Pseudomonadati</taxon>
        <taxon>Pseudomonadota</taxon>
        <taxon>Alphaproteobacteria</taxon>
        <taxon>Hyphomicrobiales</taxon>
        <taxon>Rhizobiaceae</taxon>
        <taxon>Rhizobium/Agrobacterium group</taxon>
        <taxon>Rhizobium</taxon>
    </lineage>
</organism>
<feature type="domain" description="Multidrug resistance protein MdtA-like C-terminal permuted SH3" evidence="7">
    <location>
        <begin position="285"/>
        <end position="346"/>
    </location>
</feature>
<name>A0A3E1B200_RHILT</name>
<evidence type="ECO:0000256" key="2">
    <source>
        <dbReference type="ARBA" id="ARBA00009477"/>
    </source>
</evidence>
<gene>
    <name evidence="8" type="ORF">B5K10_28650</name>
</gene>
<dbReference type="PROSITE" id="PS51257">
    <property type="entry name" value="PROKAR_LIPOPROTEIN"/>
    <property type="match status" value="1"/>
</dbReference>
<dbReference type="Proteomes" id="UP000256748">
    <property type="component" value="Unassembled WGS sequence"/>
</dbReference>
<dbReference type="Pfam" id="PF25917">
    <property type="entry name" value="BSH_RND"/>
    <property type="match status" value="1"/>
</dbReference>
<dbReference type="Gene3D" id="2.40.50.100">
    <property type="match status" value="1"/>
</dbReference>
<evidence type="ECO:0000256" key="4">
    <source>
        <dbReference type="SAM" id="Coils"/>
    </source>
</evidence>
<evidence type="ECO:0000259" key="5">
    <source>
        <dbReference type="Pfam" id="PF25917"/>
    </source>
</evidence>
<dbReference type="AlphaFoldDB" id="A0A3E1B200"/>
<comment type="subcellular location">
    <subcellularLocation>
        <location evidence="1">Cell envelope</location>
    </subcellularLocation>
</comment>
<dbReference type="Pfam" id="PF25967">
    <property type="entry name" value="RND-MFP_C"/>
    <property type="match status" value="1"/>
</dbReference>
<dbReference type="Gene3D" id="1.10.287.470">
    <property type="entry name" value="Helix hairpin bin"/>
    <property type="match status" value="1"/>
</dbReference>
<dbReference type="Gene3D" id="2.40.420.20">
    <property type="match status" value="1"/>
</dbReference>
<protein>
    <submittedName>
        <fullName evidence="8">Efflux transporter periplasmic adaptor subunit</fullName>
    </submittedName>
</protein>
<dbReference type="Pfam" id="PF25954">
    <property type="entry name" value="Beta-barrel_RND_2"/>
    <property type="match status" value="1"/>
</dbReference>
<evidence type="ECO:0000259" key="7">
    <source>
        <dbReference type="Pfam" id="PF25967"/>
    </source>
</evidence>
<evidence type="ECO:0000256" key="1">
    <source>
        <dbReference type="ARBA" id="ARBA00004196"/>
    </source>
</evidence>
<dbReference type="GO" id="GO:1990281">
    <property type="term" value="C:efflux pump complex"/>
    <property type="evidence" value="ECO:0007669"/>
    <property type="project" value="TreeGrafter"/>
</dbReference>
<evidence type="ECO:0000313" key="8">
    <source>
        <dbReference type="EMBL" id="RFB84518.1"/>
    </source>
</evidence>
<dbReference type="PANTHER" id="PTHR30469:SF15">
    <property type="entry name" value="HLYD FAMILY OF SECRETION PROTEINS"/>
    <property type="match status" value="1"/>
</dbReference>
<feature type="coiled-coil region" evidence="4">
    <location>
        <begin position="137"/>
        <end position="171"/>
    </location>
</feature>
<dbReference type="GO" id="GO:0015562">
    <property type="term" value="F:efflux transmembrane transporter activity"/>
    <property type="evidence" value="ECO:0007669"/>
    <property type="project" value="TreeGrafter"/>
</dbReference>
<keyword evidence="3" id="KW-0813">Transport</keyword>
<dbReference type="RefSeq" id="WP_116275978.1">
    <property type="nucleotide sequence ID" value="NZ_KZ859530.1"/>
</dbReference>
<proteinExistence type="inferred from homology"/>
<feature type="domain" description="CusB-like beta-barrel" evidence="6">
    <location>
        <begin position="207"/>
        <end position="275"/>
    </location>
</feature>
<accession>A0A3E1B200</accession>
<dbReference type="InterPro" id="IPR058792">
    <property type="entry name" value="Beta-barrel_RND_2"/>
</dbReference>
<evidence type="ECO:0000313" key="9">
    <source>
        <dbReference type="Proteomes" id="UP000256748"/>
    </source>
</evidence>
<dbReference type="SUPFAM" id="SSF111369">
    <property type="entry name" value="HlyD-like secretion proteins"/>
    <property type="match status" value="1"/>
</dbReference>
<dbReference type="EMBL" id="NAOO01000041">
    <property type="protein sequence ID" value="RFB84518.1"/>
    <property type="molecule type" value="Genomic_DNA"/>
</dbReference>
<dbReference type="InterPro" id="IPR006143">
    <property type="entry name" value="RND_pump_MFP"/>
</dbReference>